<dbReference type="InterPro" id="IPR040239">
    <property type="entry name" value="HcpB-like"/>
</dbReference>
<dbReference type="EMBL" id="DS113375">
    <property type="protein sequence ID" value="EAY08560.1"/>
    <property type="molecule type" value="Genomic_DNA"/>
</dbReference>
<dbReference type="InterPro" id="IPR011990">
    <property type="entry name" value="TPR-like_helical_dom_sf"/>
</dbReference>
<protein>
    <recommendedName>
        <fullName evidence="7">CS domain-containing protein</fullName>
    </recommendedName>
</protein>
<organism evidence="5 6">
    <name type="scientific">Trichomonas vaginalis (strain ATCC PRA-98 / G3)</name>
    <dbReference type="NCBI Taxonomy" id="412133"/>
    <lineage>
        <taxon>Eukaryota</taxon>
        <taxon>Metamonada</taxon>
        <taxon>Parabasalia</taxon>
        <taxon>Trichomonadida</taxon>
        <taxon>Trichomonadidae</taxon>
        <taxon>Trichomonas</taxon>
    </lineage>
</organism>
<feature type="region of interest" description="Disordered" evidence="3">
    <location>
        <begin position="281"/>
        <end position="308"/>
    </location>
</feature>
<keyword evidence="6" id="KW-1185">Reference proteome</keyword>
<keyword evidence="4" id="KW-0812">Transmembrane</keyword>
<dbReference type="AlphaFoldDB" id="A2EFG6"/>
<feature type="compositionally biased region" description="Basic and acidic residues" evidence="3">
    <location>
        <begin position="294"/>
        <end position="308"/>
    </location>
</feature>
<keyword evidence="2" id="KW-0677">Repeat</keyword>
<evidence type="ECO:0000313" key="5">
    <source>
        <dbReference type="EMBL" id="EAY08560.1"/>
    </source>
</evidence>
<evidence type="ECO:0000256" key="3">
    <source>
        <dbReference type="SAM" id="MobiDB-lite"/>
    </source>
</evidence>
<dbReference type="SMR" id="A2EFG6"/>
<evidence type="ECO:0000313" key="6">
    <source>
        <dbReference type="Proteomes" id="UP000001542"/>
    </source>
</evidence>
<dbReference type="InterPro" id="IPR006597">
    <property type="entry name" value="Sel1-like"/>
</dbReference>
<dbReference type="RefSeq" id="XP_001320783.1">
    <property type="nucleotide sequence ID" value="XM_001320748.1"/>
</dbReference>
<dbReference type="InParanoid" id="A2EFG6"/>
<dbReference type="PANTHER" id="PTHR13891:SF1">
    <property type="entry name" value="CYTOCHROME C OXIDASE ASSEMBLY FACTOR 7"/>
    <property type="match status" value="1"/>
</dbReference>
<dbReference type="PANTHER" id="PTHR13891">
    <property type="entry name" value="CYTOCHROME C OXIDASE ASSEMBLY FACTOR 7"/>
    <property type="match status" value="1"/>
</dbReference>
<evidence type="ECO:0000256" key="2">
    <source>
        <dbReference type="ARBA" id="ARBA00022737"/>
    </source>
</evidence>
<sequence>MITPSHQIIYDWEYQDQQEECFVTIHFPPTFNPQVLKYVLSEDKTNLILSMDSPIPIVCGRLWGEVKEIKDVYTSDKYVLSITKQTPEEWPNIIKAVHPEFESLDPKSAYIQFQELVLEAPKDPQFQHYAIERLVASAQTGFLPALRTYGSMMLTVNGQQQNGFTSLKTAADTYGDPASAYQVGLILASTPEGFTNGISYLKFAGSKGFHAAYLTLGQIYSPFTEFEAQKDPALAAQYLQQAIAAGDEMPQAYNELSKLYAAGVGVEKDLKKAQELLAKGEQLEEHQNRRRYSKEHGETAPPPEKHEDRSYAGIGKIIAIGGGIAAFVAGFSYAIYKKFSRK</sequence>
<evidence type="ECO:0000256" key="4">
    <source>
        <dbReference type="SAM" id="Phobius"/>
    </source>
</evidence>
<dbReference type="VEuPathDB" id="TrichDB:TVAG_190830"/>
<dbReference type="VEuPathDB" id="TrichDB:TVAGG3_0820430"/>
<comment type="similarity">
    <text evidence="1">Belongs to the hcp beta-lactamase family.</text>
</comment>
<reference evidence="5" key="2">
    <citation type="journal article" date="2007" name="Science">
        <title>Draft genome sequence of the sexually transmitted pathogen Trichomonas vaginalis.</title>
        <authorList>
            <person name="Carlton J.M."/>
            <person name="Hirt R.P."/>
            <person name="Silva J.C."/>
            <person name="Delcher A.L."/>
            <person name="Schatz M."/>
            <person name="Zhao Q."/>
            <person name="Wortman J.R."/>
            <person name="Bidwell S.L."/>
            <person name="Alsmark U.C.M."/>
            <person name="Besteiro S."/>
            <person name="Sicheritz-Ponten T."/>
            <person name="Noel C.J."/>
            <person name="Dacks J.B."/>
            <person name="Foster P.G."/>
            <person name="Simillion C."/>
            <person name="Van de Peer Y."/>
            <person name="Miranda-Saavedra D."/>
            <person name="Barton G.J."/>
            <person name="Westrop G.D."/>
            <person name="Mueller S."/>
            <person name="Dessi D."/>
            <person name="Fiori P.L."/>
            <person name="Ren Q."/>
            <person name="Paulsen I."/>
            <person name="Zhang H."/>
            <person name="Bastida-Corcuera F.D."/>
            <person name="Simoes-Barbosa A."/>
            <person name="Brown M.T."/>
            <person name="Hayes R.D."/>
            <person name="Mukherjee M."/>
            <person name="Okumura C.Y."/>
            <person name="Schneider R."/>
            <person name="Smith A.J."/>
            <person name="Vanacova S."/>
            <person name="Villalvazo M."/>
            <person name="Haas B.J."/>
            <person name="Pertea M."/>
            <person name="Feldblyum T.V."/>
            <person name="Utterback T.R."/>
            <person name="Shu C.L."/>
            <person name="Osoegawa K."/>
            <person name="de Jong P.J."/>
            <person name="Hrdy I."/>
            <person name="Horvathova L."/>
            <person name="Zubacova Z."/>
            <person name="Dolezal P."/>
            <person name="Malik S.B."/>
            <person name="Logsdon J.M. Jr."/>
            <person name="Henze K."/>
            <person name="Gupta A."/>
            <person name="Wang C.C."/>
            <person name="Dunne R.L."/>
            <person name="Upcroft J.A."/>
            <person name="Upcroft P."/>
            <person name="White O."/>
            <person name="Salzberg S.L."/>
            <person name="Tang P."/>
            <person name="Chiu C.-H."/>
            <person name="Lee Y.-S."/>
            <person name="Embley T.M."/>
            <person name="Coombs G.H."/>
            <person name="Mottram J.C."/>
            <person name="Tachezy J."/>
            <person name="Fraser-Liggett C.M."/>
            <person name="Johnson P.J."/>
        </authorList>
    </citation>
    <scope>NUCLEOTIDE SEQUENCE [LARGE SCALE GENOMIC DNA]</scope>
    <source>
        <strain evidence="5">G3</strain>
    </source>
</reference>
<dbReference type="SUPFAM" id="SSF81901">
    <property type="entry name" value="HCP-like"/>
    <property type="match status" value="1"/>
</dbReference>
<reference evidence="5" key="1">
    <citation type="submission" date="2006-10" db="EMBL/GenBank/DDBJ databases">
        <authorList>
            <person name="Amadeo P."/>
            <person name="Zhao Q."/>
            <person name="Wortman J."/>
            <person name="Fraser-Liggett C."/>
            <person name="Carlton J."/>
        </authorList>
    </citation>
    <scope>NUCLEOTIDE SEQUENCE</scope>
    <source>
        <strain evidence="5">G3</strain>
    </source>
</reference>
<evidence type="ECO:0008006" key="7">
    <source>
        <dbReference type="Google" id="ProtNLM"/>
    </source>
</evidence>
<evidence type="ECO:0000256" key="1">
    <source>
        <dbReference type="ARBA" id="ARBA00008486"/>
    </source>
</evidence>
<name>A2EFG6_TRIV3</name>
<gene>
    <name evidence="5" type="ORF">TVAG_190830</name>
</gene>
<proteinExistence type="inferred from homology"/>
<dbReference type="Gene3D" id="1.25.40.10">
    <property type="entry name" value="Tetratricopeptide repeat domain"/>
    <property type="match status" value="1"/>
</dbReference>
<dbReference type="KEGG" id="tva:4766467"/>
<dbReference type="Proteomes" id="UP000001542">
    <property type="component" value="Unassembled WGS sequence"/>
</dbReference>
<dbReference type="GO" id="GO:0036503">
    <property type="term" value="P:ERAD pathway"/>
    <property type="evidence" value="ECO:0000318"/>
    <property type="project" value="GO_Central"/>
</dbReference>
<keyword evidence="4" id="KW-1133">Transmembrane helix</keyword>
<dbReference type="GO" id="GO:0005789">
    <property type="term" value="C:endoplasmic reticulum membrane"/>
    <property type="evidence" value="ECO:0000318"/>
    <property type="project" value="GO_Central"/>
</dbReference>
<dbReference type="SMART" id="SM00671">
    <property type="entry name" value="SEL1"/>
    <property type="match status" value="2"/>
</dbReference>
<accession>A2EFG6</accession>
<feature type="transmembrane region" description="Helical" evidence="4">
    <location>
        <begin position="317"/>
        <end position="336"/>
    </location>
</feature>
<keyword evidence="4" id="KW-0472">Membrane</keyword>